<feature type="compositionally biased region" description="Basic residues" evidence="1">
    <location>
        <begin position="794"/>
        <end position="805"/>
    </location>
</feature>
<keyword evidence="3" id="KW-1185">Reference proteome</keyword>
<comment type="caution">
    <text evidence="2">The sequence shown here is derived from an EMBL/GenBank/DDBJ whole genome shotgun (WGS) entry which is preliminary data.</text>
</comment>
<feature type="region of interest" description="Disordered" evidence="1">
    <location>
        <begin position="635"/>
        <end position="751"/>
    </location>
</feature>
<feature type="compositionally biased region" description="Polar residues" evidence="1">
    <location>
        <begin position="71"/>
        <end position="90"/>
    </location>
</feature>
<evidence type="ECO:0000313" key="2">
    <source>
        <dbReference type="EMBL" id="KAK2597318.1"/>
    </source>
</evidence>
<feature type="region of interest" description="Disordered" evidence="1">
    <location>
        <begin position="153"/>
        <end position="215"/>
    </location>
</feature>
<feature type="compositionally biased region" description="Basic and acidic residues" evidence="1">
    <location>
        <begin position="705"/>
        <end position="715"/>
    </location>
</feature>
<feature type="region of interest" description="Disordered" evidence="1">
    <location>
        <begin position="443"/>
        <end position="602"/>
    </location>
</feature>
<dbReference type="Proteomes" id="UP001251528">
    <property type="component" value="Unassembled WGS sequence"/>
</dbReference>
<evidence type="ECO:0000313" key="3">
    <source>
        <dbReference type="Proteomes" id="UP001251528"/>
    </source>
</evidence>
<feature type="compositionally biased region" description="Polar residues" evidence="1">
    <location>
        <begin position="568"/>
        <end position="585"/>
    </location>
</feature>
<feature type="compositionally biased region" description="Basic and acidic residues" evidence="1">
    <location>
        <begin position="541"/>
        <end position="550"/>
    </location>
</feature>
<protein>
    <submittedName>
        <fullName evidence="2">Uncharacterized protein</fullName>
    </submittedName>
</protein>
<name>A0AAJ0CP97_9HYPO</name>
<feature type="compositionally biased region" description="Polar residues" evidence="1">
    <location>
        <begin position="185"/>
        <end position="206"/>
    </location>
</feature>
<feature type="compositionally biased region" description="Polar residues" evidence="1">
    <location>
        <begin position="814"/>
        <end position="833"/>
    </location>
</feature>
<feature type="compositionally biased region" description="Low complexity" evidence="1">
    <location>
        <begin position="840"/>
        <end position="851"/>
    </location>
</feature>
<dbReference type="EMBL" id="JASWJB010000108">
    <property type="protein sequence ID" value="KAK2597318.1"/>
    <property type="molecule type" value="Genomic_DNA"/>
</dbReference>
<feature type="region of interest" description="Disordered" evidence="1">
    <location>
        <begin position="788"/>
        <end position="1006"/>
    </location>
</feature>
<feature type="compositionally biased region" description="Basic and acidic residues" evidence="1">
    <location>
        <begin position="981"/>
        <end position="990"/>
    </location>
</feature>
<feature type="compositionally biased region" description="Low complexity" evidence="1">
    <location>
        <begin position="717"/>
        <end position="728"/>
    </location>
</feature>
<reference evidence="2" key="1">
    <citation type="submission" date="2023-06" db="EMBL/GenBank/DDBJ databases">
        <title>Conoideocrella luteorostrata (Hypocreales: Clavicipitaceae), a potential biocontrol fungus for elongate hemlock scale in United States Christmas tree production areas.</title>
        <authorList>
            <person name="Barrett H."/>
            <person name="Lovett B."/>
            <person name="Macias A.M."/>
            <person name="Stajich J.E."/>
            <person name="Kasson M.T."/>
        </authorList>
    </citation>
    <scope>NUCLEOTIDE SEQUENCE</scope>
    <source>
        <strain evidence="2">ARSEF 14590</strain>
    </source>
</reference>
<feature type="compositionally biased region" description="Low complexity" evidence="1">
    <location>
        <begin position="489"/>
        <end position="500"/>
    </location>
</feature>
<organism evidence="2 3">
    <name type="scientific">Conoideocrella luteorostrata</name>
    <dbReference type="NCBI Taxonomy" id="1105319"/>
    <lineage>
        <taxon>Eukaryota</taxon>
        <taxon>Fungi</taxon>
        <taxon>Dikarya</taxon>
        <taxon>Ascomycota</taxon>
        <taxon>Pezizomycotina</taxon>
        <taxon>Sordariomycetes</taxon>
        <taxon>Hypocreomycetidae</taxon>
        <taxon>Hypocreales</taxon>
        <taxon>Clavicipitaceae</taxon>
        <taxon>Conoideocrella</taxon>
    </lineage>
</organism>
<feature type="compositionally biased region" description="Basic and acidic residues" evidence="1">
    <location>
        <begin position="9"/>
        <end position="24"/>
    </location>
</feature>
<feature type="compositionally biased region" description="Basic and acidic residues" evidence="1">
    <location>
        <begin position="903"/>
        <end position="920"/>
    </location>
</feature>
<dbReference type="AlphaFoldDB" id="A0AAJ0CP97"/>
<proteinExistence type="predicted"/>
<feature type="compositionally biased region" description="Polar residues" evidence="1">
    <location>
        <begin position="921"/>
        <end position="931"/>
    </location>
</feature>
<accession>A0AAJ0CP97</accession>
<feature type="region of interest" description="Disordered" evidence="1">
    <location>
        <begin position="1"/>
        <end position="139"/>
    </location>
</feature>
<feature type="compositionally biased region" description="Polar residues" evidence="1">
    <location>
        <begin position="101"/>
        <end position="111"/>
    </location>
</feature>
<feature type="compositionally biased region" description="Polar residues" evidence="1">
    <location>
        <begin position="635"/>
        <end position="657"/>
    </location>
</feature>
<evidence type="ECO:0000256" key="1">
    <source>
        <dbReference type="SAM" id="MobiDB-lite"/>
    </source>
</evidence>
<gene>
    <name evidence="2" type="ORF">QQS21_006092</name>
</gene>
<feature type="compositionally biased region" description="Low complexity" evidence="1">
    <location>
        <begin position="678"/>
        <end position="692"/>
    </location>
</feature>
<sequence>MHSQSSKAQNDDKSSKGKQAESKSRLRGASPNYNEPPALVHPAARGSQLLNAADSRTPGVGNGLPPKPVLVNNSINSSGNVPQIDQNMNYDSGAHKESGQRGHNQPSTNSPGFEGSYQAMLPPRPPPTTSNYSMPPSAPRADHLIAKTELHTSNIVLKSAPGDRSGNGNSYRGGYKNKGRRDVHSQGNHPGFGSQSKQPFHTQNNFGHGHARPWRRDGLSNHHGFLYGSQYCNNKQTLPYEYNECGCGECANRNRSIWVRVKTDETDSKDLQTRLKFGLGARFGDVEEVYPVPHKYGNAFIMRFQSEDSVPVALGLGNIEIPEKDLSLLIGPAHHSKWILKSYIGEHRRKLQHEQALQHQGMVQHPFNQGWHPGAGYGTLPPVARGPQHQFRSFSQYPMHPTPRGFVLMQRGGPATGYHQSSIPNFPPAFVPAFAGPQHLYPQRSQEQYPSSHGNEKQVAKSAECKSQSKPPSEEALEDVESTEQQRALTPQSQLSQTSSHKAKVSLPSVTPPKLDQGKQVICKEVQKVDPAKSPTPKQIQVEKGDDESSHYSQAPKPGGGQCDRVPSNKQPFSIAQSSQTSALSKATAAGKHSRAPSIFTEEEIKWRKQAWDRIPMPLDPRKIKQTPVTVKLNNNNVAKNTEPAVQNLPSNTSSETPGPAQFAPADTDMISMASNESKTISISSTPSIGSPHRNYTNSLFNSDAKVDSNDRNRYEVSQSSSVSPARSAVRDTEKESGNYRPQNAGGGEPEFLNVAAVPEFTIAGNGRGTIRVGHHGERGHILDEISSQGRGRTAAKKWSKRNKQASRGFDLAMSSQEQQGTVQTEAETSAPPTGTHVRAQATSQTSLQSSHMDAESGTLTEAGASEKKATGNSSLKIPKKRKNHKKLNTLFLREPPNEQDEGLAKDVKSVKSLENHEALTESSTPASSTIEVKGTQKDSPKLGSATSENLAGPHISVESIASLESNSRGVTKHAANSIGKLEKEAREEIGQSPSAKKLATAGNSD</sequence>
<feature type="compositionally biased region" description="Polar residues" evidence="1">
    <location>
        <begin position="443"/>
        <end position="453"/>
    </location>
</feature>
<feature type="compositionally biased region" description="Basic residues" evidence="1">
    <location>
        <begin position="878"/>
        <end position="888"/>
    </location>
</feature>
<feature type="compositionally biased region" description="Basic and acidic residues" evidence="1">
    <location>
        <begin position="729"/>
        <end position="738"/>
    </location>
</feature>